<proteinExistence type="predicted"/>
<evidence type="ECO:0000313" key="2">
    <source>
        <dbReference type="EMBL" id="CUH64060.1"/>
    </source>
</evidence>
<dbReference type="RefSeq" id="WP_058243982.1">
    <property type="nucleotide sequence ID" value="NZ_CYSB01000009.1"/>
</dbReference>
<evidence type="ECO:0000256" key="1">
    <source>
        <dbReference type="SAM" id="Phobius"/>
    </source>
</evidence>
<feature type="transmembrane region" description="Helical" evidence="1">
    <location>
        <begin position="85"/>
        <end position="105"/>
    </location>
</feature>
<reference evidence="2 4" key="1">
    <citation type="submission" date="2015-09" db="EMBL/GenBank/DDBJ databases">
        <authorList>
            <person name="Rodrigo-Torres L."/>
            <person name="Arahal D.R."/>
        </authorList>
    </citation>
    <scope>NUCLEOTIDE SEQUENCE [LARGE SCALE GENOMIC DNA]</scope>
    <source>
        <strain evidence="2 4">CECT 5118</strain>
    </source>
</reference>
<dbReference type="OrthoDB" id="7859336at2"/>
<dbReference type="Proteomes" id="UP000051887">
    <property type="component" value="Unassembled WGS sequence"/>
</dbReference>
<name>A0A0P1GBQ3_9RHOB</name>
<dbReference type="EMBL" id="CYSB01000009">
    <property type="protein sequence ID" value="CUH64060.1"/>
    <property type="molecule type" value="Genomic_DNA"/>
</dbReference>
<dbReference type="EMBL" id="CYSC01000034">
    <property type="protein sequence ID" value="CUH72809.1"/>
    <property type="molecule type" value="Genomic_DNA"/>
</dbReference>
<organism evidence="3 5">
    <name type="scientific">Thalassovita autumnalis</name>
    <dbReference type="NCBI Taxonomy" id="2072972"/>
    <lineage>
        <taxon>Bacteria</taxon>
        <taxon>Pseudomonadati</taxon>
        <taxon>Pseudomonadota</taxon>
        <taxon>Alphaproteobacteria</taxon>
        <taxon>Rhodobacterales</taxon>
        <taxon>Roseobacteraceae</taxon>
        <taxon>Thalassovita</taxon>
    </lineage>
</organism>
<gene>
    <name evidence="2" type="ORF">TL5118_00738</name>
    <name evidence="3" type="ORF">TL5120_02606</name>
</gene>
<protein>
    <submittedName>
        <fullName evidence="2 3">Paraquat-inducible protein A</fullName>
    </submittedName>
</protein>
<keyword evidence="1" id="KW-0812">Transmembrane</keyword>
<evidence type="ECO:0000313" key="4">
    <source>
        <dbReference type="Proteomes" id="UP000051086"/>
    </source>
</evidence>
<keyword evidence="4" id="KW-1185">Reference proteome</keyword>
<keyword evidence="1" id="KW-0472">Membrane</keyword>
<evidence type="ECO:0000313" key="5">
    <source>
        <dbReference type="Proteomes" id="UP000051887"/>
    </source>
</evidence>
<reference evidence="3 5" key="2">
    <citation type="submission" date="2015-09" db="EMBL/GenBank/DDBJ databases">
        <authorList>
            <consortium name="Swine Surveillance"/>
        </authorList>
    </citation>
    <scope>NUCLEOTIDE SEQUENCE [LARGE SCALE GENOMIC DNA]</scope>
    <source>
        <strain evidence="3 5">5120</strain>
    </source>
</reference>
<sequence length="160" mass="17151">MARILNLLLLVLFPVAWFAPLLRAGLLPLFGLSEISVISGLQSLWGSDVFLALLVTFFALFAPYVKTLGLALVQFHLLDRRALPVLTVLGKLAMADIFLIALYIVLAKGIGLGTVEVAWGLYLFTGCILASLGLSLAEKRQRLSGKKNGDDAASPPLSVS</sequence>
<feature type="transmembrane region" description="Helical" evidence="1">
    <location>
        <begin position="49"/>
        <end position="73"/>
    </location>
</feature>
<accession>A0A0P1GBQ3</accession>
<keyword evidence="1" id="KW-1133">Transmembrane helix</keyword>
<dbReference type="InterPro" id="IPR007498">
    <property type="entry name" value="PqiA-like"/>
</dbReference>
<evidence type="ECO:0000313" key="3">
    <source>
        <dbReference type="EMBL" id="CUH72809.1"/>
    </source>
</evidence>
<dbReference type="Pfam" id="PF04403">
    <property type="entry name" value="PqiA"/>
    <property type="match status" value="1"/>
</dbReference>
<dbReference type="AlphaFoldDB" id="A0A0P1GBQ3"/>
<feature type="transmembrane region" description="Helical" evidence="1">
    <location>
        <begin position="117"/>
        <end position="137"/>
    </location>
</feature>
<dbReference type="Proteomes" id="UP000051086">
    <property type="component" value="Unassembled WGS sequence"/>
</dbReference>